<dbReference type="AlphaFoldDB" id="A0A1H2DS30"/>
<keyword evidence="3" id="KW-1185">Reference proteome</keyword>
<reference evidence="3" key="1">
    <citation type="submission" date="2016-10" db="EMBL/GenBank/DDBJ databases">
        <authorList>
            <person name="Varghese N."/>
            <person name="Submissions S."/>
        </authorList>
    </citation>
    <scope>NUCLEOTIDE SEQUENCE [LARGE SCALE GENOMIC DNA]</scope>
    <source>
        <strain evidence="3">DSM 3384</strain>
    </source>
</reference>
<sequence>MQGFSKKVLVLGSNSFSGSHFVDAALNQGMNIVGISRSKELATVFLPYKWKPIKNNQFSFFQYDLNHDLDRILEIIFDYKPDYIVNFAAQGMVAESWDNPDQWFMTNTLSAVKLHQRLKDCVFLKKFVQVSTPEVYGSSEGNVKESKVYNPSTPYAVSKAAIDMSLMTFFRQYNFPVVFTRSSNVYGPGQQLYRIVPKAILFFKTGRKLELHGGGRSVRSFIHIKDVVQGTLKAMHMGKPGKIYHFSTSDPLSIRSLVKMIAKHTGVLFNKNVIDVNDRSGKDKAYLLDDSRTSGELGWQAEISLELGIKETIEWINHSIDDLKKEKFEYVHTQ</sequence>
<gene>
    <name evidence="2" type="ORF">SAMN04487931_10262</name>
</gene>
<protein>
    <submittedName>
        <fullName evidence="2">dTDP-glucose 4,6-dehydratase</fullName>
    </submittedName>
</protein>
<dbReference type="Proteomes" id="UP000199608">
    <property type="component" value="Unassembled WGS sequence"/>
</dbReference>
<dbReference type="SUPFAM" id="SSF51735">
    <property type="entry name" value="NAD(P)-binding Rossmann-fold domains"/>
    <property type="match status" value="1"/>
</dbReference>
<organism evidence="2 3">
    <name type="scientific">Desulfobacula phenolica</name>
    <dbReference type="NCBI Taxonomy" id="90732"/>
    <lineage>
        <taxon>Bacteria</taxon>
        <taxon>Pseudomonadati</taxon>
        <taxon>Thermodesulfobacteriota</taxon>
        <taxon>Desulfobacteria</taxon>
        <taxon>Desulfobacterales</taxon>
        <taxon>Desulfobacteraceae</taxon>
        <taxon>Desulfobacula</taxon>
    </lineage>
</organism>
<dbReference type="EMBL" id="FNLL01000002">
    <property type="protein sequence ID" value="SDT85626.1"/>
    <property type="molecule type" value="Genomic_DNA"/>
</dbReference>
<dbReference type="Gene3D" id="3.90.25.10">
    <property type="entry name" value="UDP-galactose 4-epimerase, domain 1"/>
    <property type="match status" value="1"/>
</dbReference>
<evidence type="ECO:0000313" key="2">
    <source>
        <dbReference type="EMBL" id="SDT85626.1"/>
    </source>
</evidence>
<proteinExistence type="predicted"/>
<feature type="domain" description="NAD(P)-binding" evidence="1">
    <location>
        <begin position="9"/>
        <end position="312"/>
    </location>
</feature>
<dbReference type="PANTHER" id="PTHR43000">
    <property type="entry name" value="DTDP-D-GLUCOSE 4,6-DEHYDRATASE-RELATED"/>
    <property type="match status" value="1"/>
</dbReference>
<dbReference type="RefSeq" id="WP_092230198.1">
    <property type="nucleotide sequence ID" value="NZ_FNLL01000002.1"/>
</dbReference>
<dbReference type="InterPro" id="IPR036291">
    <property type="entry name" value="NAD(P)-bd_dom_sf"/>
</dbReference>
<name>A0A1H2DS30_9BACT</name>
<dbReference type="Pfam" id="PF16363">
    <property type="entry name" value="GDP_Man_Dehyd"/>
    <property type="match status" value="1"/>
</dbReference>
<dbReference type="InterPro" id="IPR016040">
    <property type="entry name" value="NAD(P)-bd_dom"/>
</dbReference>
<dbReference type="Gene3D" id="3.40.50.720">
    <property type="entry name" value="NAD(P)-binding Rossmann-like Domain"/>
    <property type="match status" value="1"/>
</dbReference>
<evidence type="ECO:0000259" key="1">
    <source>
        <dbReference type="Pfam" id="PF16363"/>
    </source>
</evidence>
<accession>A0A1H2DS30</accession>
<evidence type="ECO:0000313" key="3">
    <source>
        <dbReference type="Proteomes" id="UP000199608"/>
    </source>
</evidence>